<dbReference type="InterPro" id="IPR028002">
    <property type="entry name" value="Myb_DNA-bind_5"/>
</dbReference>
<evidence type="ECO:0000256" key="1">
    <source>
        <dbReference type="ARBA" id="ARBA00011764"/>
    </source>
</evidence>
<evidence type="ECO:0000256" key="4">
    <source>
        <dbReference type="SAM" id="MobiDB-lite"/>
    </source>
</evidence>
<feature type="domain" description="Myb-like" evidence="5">
    <location>
        <begin position="127"/>
        <end position="200"/>
    </location>
</feature>
<dbReference type="GO" id="GO:0005634">
    <property type="term" value="C:nucleus"/>
    <property type="evidence" value="ECO:0007669"/>
    <property type="project" value="TreeGrafter"/>
</dbReference>
<name>A0A9J6G296_HAELO</name>
<dbReference type="OrthoDB" id="6084504at2759"/>
<dbReference type="PROSITE" id="PS50090">
    <property type="entry name" value="MYB_LIKE"/>
    <property type="match status" value="1"/>
</dbReference>
<dbReference type="PANTHER" id="PTHR23098">
    <property type="entry name" value="AGAP001331-PA-RELATED"/>
    <property type="match status" value="1"/>
</dbReference>
<dbReference type="PANTHER" id="PTHR23098:SF16">
    <property type="entry name" value="REGULATORY PROTEIN ZESTE"/>
    <property type="match status" value="1"/>
</dbReference>
<dbReference type="Pfam" id="PF13873">
    <property type="entry name" value="Myb_DNA-bind_5"/>
    <property type="match status" value="1"/>
</dbReference>
<feature type="region of interest" description="Disordered" evidence="4">
    <location>
        <begin position="373"/>
        <end position="437"/>
    </location>
</feature>
<accession>A0A9J6G296</accession>
<keyword evidence="7" id="KW-1185">Reference proteome</keyword>
<dbReference type="AlphaFoldDB" id="A0A9J6G296"/>
<evidence type="ECO:0000313" key="7">
    <source>
        <dbReference type="Proteomes" id="UP000821853"/>
    </source>
</evidence>
<dbReference type="Proteomes" id="UP000821853">
    <property type="component" value="Chromosome 2"/>
</dbReference>
<protein>
    <recommendedName>
        <fullName evidence="2">Regulatory protein zeste</fullName>
    </recommendedName>
</protein>
<reference evidence="6 7" key="1">
    <citation type="journal article" date="2020" name="Cell">
        <title>Large-Scale Comparative Analyses of Tick Genomes Elucidate Their Genetic Diversity and Vector Capacities.</title>
        <authorList>
            <consortium name="Tick Genome and Microbiome Consortium (TIGMIC)"/>
            <person name="Jia N."/>
            <person name="Wang J."/>
            <person name="Shi W."/>
            <person name="Du L."/>
            <person name="Sun Y."/>
            <person name="Zhan W."/>
            <person name="Jiang J.F."/>
            <person name="Wang Q."/>
            <person name="Zhang B."/>
            <person name="Ji P."/>
            <person name="Bell-Sakyi L."/>
            <person name="Cui X.M."/>
            <person name="Yuan T.T."/>
            <person name="Jiang B.G."/>
            <person name="Yang W.F."/>
            <person name="Lam T.T."/>
            <person name="Chang Q.C."/>
            <person name="Ding S.J."/>
            <person name="Wang X.J."/>
            <person name="Zhu J.G."/>
            <person name="Ruan X.D."/>
            <person name="Zhao L."/>
            <person name="Wei J.T."/>
            <person name="Ye R.Z."/>
            <person name="Que T.C."/>
            <person name="Du C.H."/>
            <person name="Zhou Y.H."/>
            <person name="Cheng J.X."/>
            <person name="Dai P.F."/>
            <person name="Guo W.B."/>
            <person name="Han X.H."/>
            <person name="Huang E.J."/>
            <person name="Li L.F."/>
            <person name="Wei W."/>
            <person name="Gao Y.C."/>
            <person name="Liu J.Z."/>
            <person name="Shao H.Z."/>
            <person name="Wang X."/>
            <person name="Wang C.C."/>
            <person name="Yang T.C."/>
            <person name="Huo Q.B."/>
            <person name="Li W."/>
            <person name="Chen H.Y."/>
            <person name="Chen S.E."/>
            <person name="Zhou L.G."/>
            <person name="Ni X.B."/>
            <person name="Tian J.H."/>
            <person name="Sheng Y."/>
            <person name="Liu T."/>
            <person name="Pan Y.S."/>
            <person name="Xia L.Y."/>
            <person name="Li J."/>
            <person name="Zhao F."/>
            <person name="Cao W.C."/>
        </authorList>
    </citation>
    <scope>NUCLEOTIDE SEQUENCE [LARGE SCALE GENOMIC DNA]</scope>
    <source>
        <strain evidence="6">HaeL-2018</strain>
    </source>
</reference>
<comment type="subunit">
    <text evidence="1">Self-associates forming complexes of several hundred monomers.</text>
</comment>
<sequence>MQNSGACSRQHRQLRRRLRSKLVLNAPRVAMELCHENGGDRMMISYGTTSGSREWSVSYMLHGSLEHTPAWRTFAMGPKQGSAASLHRGPVAFRACRRVAAVVRASGRRLVVARMDALATADMAVYAGRQKRPSWSDDERLRLVQEIADRIDVIRGKLGPTLTLRAKRSAWNQVQQALNARNRTHTRTLPEIKKQWSNLVQRCKHRVQAHGRADQLPQRSGRQGENGRTMDLSVVERTILDVIGDDFAYCDFLDGAGPDISADVDGSQDNGLGSSEDETLIQSLDSTVPDWFWKTSARASGTAGASPVAAAVAALGAIRSGIDAINNSVKQEPDDSKRAANQLDESDEEGDDVAETLGIVYESVASNKQLVPREATCTQVGPGRKPIETPQRRESPVVQALPPPQAPARHHPRGAPETSGDGEDAGNRCDEGGADDDLTNLRKTLLMEQIKAAREQAKAFQAVTSAAQAVRDSVVRVAKSRAHTEKVKRRKLTLQLKKIAD</sequence>
<gene>
    <name evidence="6" type="ORF">HPB48_004049</name>
</gene>
<dbReference type="OMA" id="VPRQATC"/>
<comment type="caution">
    <text evidence="6">The sequence shown here is derived from an EMBL/GenBank/DDBJ whole genome shotgun (WGS) entry which is preliminary data.</text>
</comment>
<dbReference type="VEuPathDB" id="VectorBase:HLOH_052166"/>
<evidence type="ECO:0000259" key="5">
    <source>
        <dbReference type="PROSITE" id="PS50090"/>
    </source>
</evidence>
<comment type="function">
    <text evidence="3">Involved in transvection phenomena (= synapsis-dependent gene expression), where the synaptic pairing of chromosomes carrying genes with which zeste interacts influences the expression of these genes. Zeste binds to DNA and stimulates transcription from a nearby promoter.</text>
</comment>
<dbReference type="EMBL" id="JABSTR010000004">
    <property type="protein sequence ID" value="KAH9368600.1"/>
    <property type="molecule type" value="Genomic_DNA"/>
</dbReference>
<dbReference type="InterPro" id="IPR001005">
    <property type="entry name" value="SANT/Myb"/>
</dbReference>
<evidence type="ECO:0000313" key="6">
    <source>
        <dbReference type="EMBL" id="KAH9368600.1"/>
    </source>
</evidence>
<feature type="region of interest" description="Disordered" evidence="4">
    <location>
        <begin position="326"/>
        <end position="351"/>
    </location>
</feature>
<proteinExistence type="predicted"/>
<feature type="region of interest" description="Disordered" evidence="4">
    <location>
        <begin position="207"/>
        <end position="229"/>
    </location>
</feature>
<feature type="compositionally biased region" description="Basic and acidic residues" evidence="4">
    <location>
        <begin position="385"/>
        <end position="395"/>
    </location>
</feature>
<evidence type="ECO:0000256" key="3">
    <source>
        <dbReference type="ARBA" id="ARBA00025466"/>
    </source>
</evidence>
<organism evidence="6 7">
    <name type="scientific">Haemaphysalis longicornis</name>
    <name type="common">Bush tick</name>
    <dbReference type="NCBI Taxonomy" id="44386"/>
    <lineage>
        <taxon>Eukaryota</taxon>
        <taxon>Metazoa</taxon>
        <taxon>Ecdysozoa</taxon>
        <taxon>Arthropoda</taxon>
        <taxon>Chelicerata</taxon>
        <taxon>Arachnida</taxon>
        <taxon>Acari</taxon>
        <taxon>Parasitiformes</taxon>
        <taxon>Ixodida</taxon>
        <taxon>Ixodoidea</taxon>
        <taxon>Ixodidae</taxon>
        <taxon>Haemaphysalinae</taxon>
        <taxon>Haemaphysalis</taxon>
    </lineage>
</organism>
<evidence type="ECO:0000256" key="2">
    <source>
        <dbReference type="ARBA" id="ARBA00016807"/>
    </source>
</evidence>